<dbReference type="Pfam" id="PF04650">
    <property type="entry name" value="YSIRK_signal"/>
    <property type="match status" value="1"/>
</dbReference>
<evidence type="ECO:0000256" key="2">
    <source>
        <dbReference type="SAM" id="MobiDB-lite"/>
    </source>
</evidence>
<dbReference type="EMBL" id="Y18337">
    <property type="protein sequence ID" value="CAA77129.1"/>
    <property type="molecule type" value="Genomic_DNA"/>
</dbReference>
<evidence type="ECO:0000256" key="1">
    <source>
        <dbReference type="ARBA" id="ARBA00022729"/>
    </source>
</evidence>
<reference evidence="4" key="2">
    <citation type="journal article" date="1999" name="Am. J. Kidney Dis.">
        <title>Febrile lady with acute renal failure and desquamating erythema.</title>
        <authorList>
            <person name="Roth S."/>
            <person name="Andrassy K."/>
            <person name="Schmidt K.H."/>
            <person name="Gunther E."/>
            <person name="Ritz E."/>
        </authorList>
    </citation>
    <scope>NUCLEOTIDE SEQUENCE</scope>
</reference>
<name>Q9ZAF4_STREQ</name>
<keyword evidence="1" id="KW-0732">Signal</keyword>
<evidence type="ECO:0000259" key="3">
    <source>
        <dbReference type="Pfam" id="PF04650"/>
    </source>
</evidence>
<dbReference type="AlphaFoldDB" id="Q9ZAF4"/>
<sequence>MARENTNKHYSLRKLKKGTASVSGCFDSRRSRVSKPNRSRRIFASKNARNESNIL</sequence>
<feature type="compositionally biased region" description="Basic residues" evidence="2">
    <location>
        <begin position="31"/>
        <end position="43"/>
    </location>
</feature>
<feature type="non-terminal residue" evidence="4">
    <location>
        <position position="55"/>
    </location>
</feature>
<feature type="domain" description="YSIRK Gram-positive signal peptide" evidence="3">
    <location>
        <begin position="5"/>
        <end position="22"/>
    </location>
</feature>
<reference evidence="4" key="1">
    <citation type="submission" date="1998-11" db="EMBL/GenBank/DDBJ databases">
        <authorList>
            <person name="Schmidt K."/>
        </authorList>
    </citation>
    <scope>NUCLEOTIDE SEQUENCE</scope>
</reference>
<evidence type="ECO:0000313" key="4">
    <source>
        <dbReference type="EMBL" id="CAA77129.1"/>
    </source>
</evidence>
<dbReference type="InterPro" id="IPR005877">
    <property type="entry name" value="YSIRK_signal_dom"/>
</dbReference>
<organism evidence="4">
    <name type="scientific">Streptococcus dysgalactiae subsp. equisimilis</name>
    <name type="common">Streptococcus equisimilis</name>
    <dbReference type="NCBI Taxonomy" id="119602"/>
    <lineage>
        <taxon>Bacteria</taxon>
        <taxon>Bacillati</taxon>
        <taxon>Bacillota</taxon>
        <taxon>Bacilli</taxon>
        <taxon>Lactobacillales</taxon>
        <taxon>Streptococcaceae</taxon>
        <taxon>Streptococcus</taxon>
    </lineage>
</organism>
<protein>
    <submittedName>
        <fullName evidence="4">M protein</fullName>
    </submittedName>
</protein>
<dbReference type="NCBIfam" id="TIGR01168">
    <property type="entry name" value="YSIRK_signal"/>
    <property type="match status" value="1"/>
</dbReference>
<accession>Q9ZAF4</accession>
<feature type="region of interest" description="Disordered" evidence="2">
    <location>
        <begin position="1"/>
        <end position="55"/>
    </location>
</feature>
<gene>
    <name evidence="4" type="primary">emm G-39086</name>
</gene>
<proteinExistence type="predicted"/>